<dbReference type="Pfam" id="PF01395">
    <property type="entry name" value="PBP_GOBP"/>
    <property type="match status" value="1"/>
</dbReference>
<dbReference type="KEGG" id="aag:5563613"/>
<proteinExistence type="inferred from homology"/>
<dbReference type="GO" id="GO:0005549">
    <property type="term" value="F:odorant binding"/>
    <property type="evidence" value="ECO:0007669"/>
    <property type="project" value="InterPro"/>
</dbReference>
<dbReference type="Gene3D" id="1.10.238.20">
    <property type="entry name" value="Pheromone/general odorant binding protein domain"/>
    <property type="match status" value="1"/>
</dbReference>
<dbReference type="InterPro" id="IPR036728">
    <property type="entry name" value="PBP_GOBP_sf"/>
</dbReference>
<keyword evidence="3" id="KW-0964">Secreted</keyword>
<dbReference type="SMR" id="A0A1S4EUV3"/>
<sequence length="146" mass="16186">MGLHKVKLLFHVLLAVMLSLHTSESKSTMEQLAKASEMMRGVCVGKTKAPLDLIDGLGRGEFVENKDLKCYANCVLEMMQAMRKGKVNADSAIKQVDLLIPPEIGEPTKKAFDMCRNSADGIKNNCEAAWALVKCLHQKNPKYFFA</sequence>
<dbReference type="PANTHER" id="PTHR21364">
    <property type="entry name" value="GENERAL ODORANT-BINDING PROTEIN 19A"/>
    <property type="match status" value="1"/>
</dbReference>
<organism evidence="5 6">
    <name type="scientific">Aedes aegypti</name>
    <name type="common">Yellowfever mosquito</name>
    <name type="synonym">Culex aegypti</name>
    <dbReference type="NCBI Taxonomy" id="7159"/>
    <lineage>
        <taxon>Eukaryota</taxon>
        <taxon>Metazoa</taxon>
        <taxon>Ecdysozoa</taxon>
        <taxon>Arthropoda</taxon>
        <taxon>Hexapoda</taxon>
        <taxon>Insecta</taxon>
        <taxon>Pterygota</taxon>
        <taxon>Neoptera</taxon>
        <taxon>Endopterygota</taxon>
        <taxon>Diptera</taxon>
        <taxon>Nematocera</taxon>
        <taxon>Culicoidea</taxon>
        <taxon>Culicidae</taxon>
        <taxon>Culicinae</taxon>
        <taxon>Aedini</taxon>
        <taxon>Aedes</taxon>
        <taxon>Stegomyia</taxon>
    </lineage>
</organism>
<dbReference type="GO" id="GO:0007608">
    <property type="term" value="P:sensory perception of smell"/>
    <property type="evidence" value="ECO:0007669"/>
    <property type="project" value="TreeGrafter"/>
</dbReference>
<dbReference type="AlphaFoldDB" id="A0A1S4EUV3"/>
<evidence type="ECO:0000256" key="3">
    <source>
        <dbReference type="ARBA" id="ARBA00022525"/>
    </source>
</evidence>
<feature type="chain" id="PRO_5036498426" evidence="4">
    <location>
        <begin position="26"/>
        <end position="146"/>
    </location>
</feature>
<protein>
    <submittedName>
        <fullName evidence="5">AAEL000073-PA</fullName>
    </submittedName>
</protein>
<comment type="similarity">
    <text evidence="2">Belongs to the PBP/GOBP family.</text>
</comment>
<dbReference type="FunFam" id="1.10.238.20:FF:000001">
    <property type="entry name" value="General odorant-binding protein lush"/>
    <property type="match status" value="1"/>
</dbReference>
<feature type="signal peptide" evidence="4">
    <location>
        <begin position="1"/>
        <end position="25"/>
    </location>
</feature>
<evidence type="ECO:0000313" key="6">
    <source>
        <dbReference type="Proteomes" id="UP000682892"/>
    </source>
</evidence>
<evidence type="ECO:0000256" key="1">
    <source>
        <dbReference type="ARBA" id="ARBA00004613"/>
    </source>
</evidence>
<dbReference type="GO" id="GO:0042048">
    <property type="term" value="P:olfactory behavior"/>
    <property type="evidence" value="ECO:0007669"/>
    <property type="project" value="TreeGrafter"/>
</dbReference>
<dbReference type="HOGENOM" id="CLU_107288_0_0_1"/>
<dbReference type="Proteomes" id="UP000682892">
    <property type="component" value="Chromosome 1"/>
</dbReference>
<evidence type="ECO:0000313" key="5">
    <source>
        <dbReference type="EMBL" id="EAT48980.1"/>
    </source>
</evidence>
<gene>
    <name evidence="5" type="ORF">AaeL_AAEL000073</name>
</gene>
<dbReference type="OrthoDB" id="6610259at2759"/>
<evidence type="ECO:0000256" key="2">
    <source>
        <dbReference type="ARBA" id="ARBA00008098"/>
    </source>
</evidence>
<dbReference type="GO" id="GO:0035275">
    <property type="term" value="F:dibutyl phthalate binding"/>
    <property type="evidence" value="ECO:0007669"/>
    <property type="project" value="TreeGrafter"/>
</dbReference>
<dbReference type="OMA" id="DPCELAW"/>
<reference evidence="5" key="2">
    <citation type="journal article" date="2007" name="Science">
        <title>Genome sequence of Aedes aegypti, a major arbovirus vector.</title>
        <authorList>
            <person name="Nene V."/>
            <person name="Wortman J.R."/>
            <person name="Lawson D."/>
            <person name="Haas B."/>
            <person name="Kodira C."/>
            <person name="Tu Z.J."/>
            <person name="Loftus B."/>
            <person name="Xi Z."/>
            <person name="Megy K."/>
            <person name="Grabherr M."/>
            <person name="Ren Q."/>
            <person name="Zdobnov E.M."/>
            <person name="Lobo N.F."/>
            <person name="Campbell K.S."/>
            <person name="Brown S.E."/>
            <person name="Bonaldo M.F."/>
            <person name="Zhu J."/>
            <person name="Sinkins S.P."/>
            <person name="Hogenkamp D.G."/>
            <person name="Amedeo P."/>
            <person name="Arensburger P."/>
            <person name="Atkinson P.W."/>
            <person name="Bidwell S."/>
            <person name="Biedler J."/>
            <person name="Birney E."/>
            <person name="Bruggner R.V."/>
            <person name="Costas J."/>
            <person name="Coy M.R."/>
            <person name="Crabtree J."/>
            <person name="Crawford M."/>
            <person name="Debruyn B."/>
            <person name="Decaprio D."/>
            <person name="Eiglmeier K."/>
            <person name="Eisenstadt E."/>
            <person name="El-Dorry H."/>
            <person name="Gelbart W.M."/>
            <person name="Gomes S.L."/>
            <person name="Hammond M."/>
            <person name="Hannick L.I."/>
            <person name="Hogan J.R."/>
            <person name="Holmes M.H."/>
            <person name="Jaffe D."/>
            <person name="Johnston J.S."/>
            <person name="Kennedy R.C."/>
            <person name="Koo H."/>
            <person name="Kravitz S."/>
            <person name="Kriventseva E.V."/>
            <person name="Kulp D."/>
            <person name="Labutti K."/>
            <person name="Lee E."/>
            <person name="Li S."/>
            <person name="Lovin D.D."/>
            <person name="Mao C."/>
            <person name="Mauceli E."/>
            <person name="Menck C.F."/>
            <person name="Miller J.R."/>
            <person name="Montgomery P."/>
            <person name="Mori A."/>
            <person name="Nascimento A.L."/>
            <person name="Naveira H.F."/>
            <person name="Nusbaum C."/>
            <person name="O'leary S."/>
            <person name="Orvis J."/>
            <person name="Pertea M."/>
            <person name="Quesneville H."/>
            <person name="Reidenbach K.R."/>
            <person name="Rogers Y.H."/>
            <person name="Roth C.W."/>
            <person name="Schneider J.R."/>
            <person name="Schatz M."/>
            <person name="Shumway M."/>
            <person name="Stanke M."/>
            <person name="Stinson E.O."/>
            <person name="Tubio J.M."/>
            <person name="Vanzee J.P."/>
            <person name="Verjovski-Almeida S."/>
            <person name="Werner D."/>
            <person name="White O."/>
            <person name="Wyder S."/>
            <person name="Zeng Q."/>
            <person name="Zhao Q."/>
            <person name="Zhao Y."/>
            <person name="Hill C.A."/>
            <person name="Raikhel A.S."/>
            <person name="Soares M.B."/>
            <person name="Knudson D.L."/>
            <person name="Lee N.H."/>
            <person name="Galagan J."/>
            <person name="Salzberg S.L."/>
            <person name="Paulsen I.T."/>
            <person name="Dimopoulos G."/>
            <person name="Collins F.H."/>
            <person name="Birren B."/>
            <person name="Fraser-Liggett C.M."/>
            <person name="Severson D.W."/>
        </authorList>
    </citation>
    <scope>NUCLEOTIDE SEQUENCE [LARGE SCALE GENOMIC DNA]</scope>
    <source>
        <strain evidence="5">Liverpool</strain>
    </source>
</reference>
<dbReference type="InterPro" id="IPR006170">
    <property type="entry name" value="PBP/GOBP"/>
</dbReference>
<reference evidence="5" key="1">
    <citation type="submission" date="2005-10" db="EMBL/GenBank/DDBJ databases">
        <authorList>
            <person name="Loftus B.J."/>
            <person name="Nene V.M."/>
            <person name="Hannick L.I."/>
            <person name="Bidwell S."/>
            <person name="Haas B."/>
            <person name="Amedeo P."/>
            <person name="Orvis J."/>
            <person name="Wortman J.R."/>
            <person name="White O.R."/>
            <person name="Salzberg S."/>
            <person name="Shumway M."/>
            <person name="Koo H."/>
            <person name="Zhao Y."/>
            <person name="Holmes M."/>
            <person name="Miller J."/>
            <person name="Schatz M."/>
            <person name="Pop M."/>
            <person name="Pai G."/>
            <person name="Utterback T."/>
            <person name="Rogers Y.-H."/>
            <person name="Kravitz S."/>
            <person name="Fraser C.M."/>
        </authorList>
    </citation>
    <scope>NUCLEOTIDE SEQUENCE</scope>
    <source>
        <strain evidence="5">Liverpool</strain>
    </source>
</reference>
<name>A0A1S4EUV3_AEDAE</name>
<dbReference type="CDD" id="cd23992">
    <property type="entry name" value="PBP_GOBP"/>
    <property type="match status" value="1"/>
</dbReference>
<dbReference type="EMBL" id="CH477186">
    <property type="protein sequence ID" value="EAT48980.1"/>
    <property type="molecule type" value="Genomic_DNA"/>
</dbReference>
<dbReference type="GO" id="GO:0005576">
    <property type="term" value="C:extracellular region"/>
    <property type="evidence" value="ECO:0007669"/>
    <property type="project" value="UniProtKB-SubCell"/>
</dbReference>
<dbReference type="SUPFAM" id="SSF47565">
    <property type="entry name" value="Insect pheromone/odorant-binding proteins"/>
    <property type="match status" value="1"/>
</dbReference>
<dbReference type="PANTHER" id="PTHR21364:SF2">
    <property type="entry name" value="GENERAL ODORANT-BINDING PROTEIN 19A"/>
    <property type="match status" value="1"/>
</dbReference>
<reference evidence="5" key="3">
    <citation type="submission" date="2012-09" db="EMBL/GenBank/DDBJ databases">
        <authorList>
            <consortium name="VectorBase"/>
        </authorList>
    </citation>
    <scope>NUCLEOTIDE SEQUENCE</scope>
    <source>
        <strain evidence="5">Liverpool</strain>
    </source>
</reference>
<dbReference type="SMART" id="SM00708">
    <property type="entry name" value="PhBP"/>
    <property type="match status" value="1"/>
</dbReference>
<keyword evidence="4" id="KW-0732">Signal</keyword>
<accession>A0A1S4EUV3</accession>
<comment type="subcellular location">
    <subcellularLocation>
        <location evidence="1">Secreted</location>
    </subcellularLocation>
</comment>
<evidence type="ECO:0000256" key="4">
    <source>
        <dbReference type="SAM" id="SignalP"/>
    </source>
</evidence>